<reference evidence="3 4" key="1">
    <citation type="submission" date="2024-10" db="EMBL/GenBank/DDBJ databases">
        <title>Updated reference genomes for cyclostephanoid diatoms.</title>
        <authorList>
            <person name="Roberts W.R."/>
            <person name="Alverson A.J."/>
        </authorList>
    </citation>
    <scope>NUCLEOTIDE SEQUENCE [LARGE SCALE GENOMIC DNA]</scope>
    <source>
        <strain evidence="3 4">AJA276-08</strain>
    </source>
</reference>
<comment type="caution">
    <text evidence="3">The sequence shown here is derived from an EMBL/GenBank/DDBJ whole genome shotgun (WGS) entry which is preliminary data.</text>
</comment>
<sequence length="264" mass="29587">MGSVFGKETVKEPPFEVILQRNTGKTPYELRKYGTRYAASVEYASDDTSTPFGTLAKYIGVFGTPQNEGSTSIAMTAPVVMEQEPTAIAMTAPVVMESDGKMKKMMFMLPVEYDDLAKIPKPTNPAVHIEEIPSEVGAVHRYNGIFNTKINREKAKEMGAQLISDQVPGITEEFVLENFQFWGYNPPFTIPYFRRNEVWLKLNDEQVNYLKDKFPNTSEGRLRGGSSSASMNGRTMFTFGFCGLVVGAFAVGFIFRSKSQYRRL</sequence>
<organism evidence="3 4">
    <name type="scientific">Stephanodiscus triporus</name>
    <dbReference type="NCBI Taxonomy" id="2934178"/>
    <lineage>
        <taxon>Eukaryota</taxon>
        <taxon>Sar</taxon>
        <taxon>Stramenopiles</taxon>
        <taxon>Ochrophyta</taxon>
        <taxon>Bacillariophyta</taxon>
        <taxon>Coscinodiscophyceae</taxon>
        <taxon>Thalassiosirophycidae</taxon>
        <taxon>Stephanodiscales</taxon>
        <taxon>Stephanodiscaceae</taxon>
        <taxon>Stephanodiscus</taxon>
    </lineage>
</organism>
<comment type="similarity">
    <text evidence="1">Belongs to the HEBP family.</text>
</comment>
<protein>
    <recommendedName>
        <fullName evidence="5">SOUL heme-binding protein</fullName>
    </recommendedName>
</protein>
<dbReference type="PANTHER" id="PTHR11220">
    <property type="entry name" value="HEME-BINDING PROTEIN-RELATED"/>
    <property type="match status" value="1"/>
</dbReference>
<name>A0ABD3PBK1_9STRA</name>
<dbReference type="PANTHER" id="PTHR11220:SF58">
    <property type="entry name" value="SOUL HEME-BINDING FAMILY PROTEIN"/>
    <property type="match status" value="1"/>
</dbReference>
<dbReference type="Pfam" id="PF04832">
    <property type="entry name" value="SOUL"/>
    <property type="match status" value="1"/>
</dbReference>
<evidence type="ECO:0008006" key="5">
    <source>
        <dbReference type="Google" id="ProtNLM"/>
    </source>
</evidence>
<keyword evidence="2" id="KW-1133">Transmembrane helix</keyword>
<dbReference type="InterPro" id="IPR006917">
    <property type="entry name" value="SOUL_heme-bd"/>
</dbReference>
<feature type="transmembrane region" description="Helical" evidence="2">
    <location>
        <begin position="236"/>
        <end position="255"/>
    </location>
</feature>
<accession>A0ABD3PBK1</accession>
<dbReference type="Gene3D" id="3.20.80.10">
    <property type="entry name" value="Regulatory factor, effector binding domain"/>
    <property type="match status" value="1"/>
</dbReference>
<evidence type="ECO:0000313" key="4">
    <source>
        <dbReference type="Proteomes" id="UP001530315"/>
    </source>
</evidence>
<dbReference type="Proteomes" id="UP001530315">
    <property type="component" value="Unassembled WGS sequence"/>
</dbReference>
<evidence type="ECO:0000313" key="3">
    <source>
        <dbReference type="EMBL" id="KAL3785409.1"/>
    </source>
</evidence>
<gene>
    <name evidence="3" type="ORF">ACHAW5_010374</name>
</gene>
<dbReference type="SUPFAM" id="SSF55136">
    <property type="entry name" value="Probable bacterial effector-binding domain"/>
    <property type="match status" value="1"/>
</dbReference>
<proteinExistence type="inferred from homology"/>
<dbReference type="AlphaFoldDB" id="A0ABD3PBK1"/>
<keyword evidence="4" id="KW-1185">Reference proteome</keyword>
<evidence type="ECO:0000256" key="1">
    <source>
        <dbReference type="ARBA" id="ARBA00009817"/>
    </source>
</evidence>
<evidence type="ECO:0000256" key="2">
    <source>
        <dbReference type="SAM" id="Phobius"/>
    </source>
</evidence>
<keyword evidence="2" id="KW-0472">Membrane</keyword>
<keyword evidence="2" id="KW-0812">Transmembrane</keyword>
<dbReference type="EMBL" id="JALLAZ020000890">
    <property type="protein sequence ID" value="KAL3785409.1"/>
    <property type="molecule type" value="Genomic_DNA"/>
</dbReference>
<dbReference type="InterPro" id="IPR011256">
    <property type="entry name" value="Reg_factor_effector_dom_sf"/>
</dbReference>